<dbReference type="InterPro" id="IPR014044">
    <property type="entry name" value="CAP_dom"/>
</dbReference>
<gene>
    <name evidence="3" type="ORF">MNQ99_08580</name>
</gene>
<sequence length="1008" mass="106724">MKIGKALGAALLVSAMALGSLPATAPAQAAVQAQTAPASHLVSDSNQQTIIDVFEGHNAFRAAKGLTPLKFNTGISAISQGWSDYMGEAGVFYHNPDFTTGSPGGFLGAGENIAARHDRSGNALVQMWINSPGHNANMSNPAWGFIGIGVAYTDKTQGRHATYSAVNFFQYKPGAIPPGTYNHPRDYFSGKPQLTPTIPAMKTVIPKAPTWDTVKRTYTIPDSEEVEYRVGSTYSMPVAKKPGPHAADDGYHWIEAFGKEGYYVLPYSSDKAPTVWDMTFPKLKVVAHVPVFDKTAQTVTIPAVTGVQYTLNGWREDAGVHRFFETAVVKAEPTRGYELTGTTEWSVNFPLTKVTVKPPVFNHAAGAYTIPKVTGVRYLVNGKVQPAGTYSSRSQVTISAEAEPGYSAVGDSYWNESLALIEIWLFGPDFWDDSYTIRTEDGVQYYVNGKAVSPGTYPANGAKITVTAEPKPGYILYRNASGPWSHQFVTEVTALNPKFDKAAGTYTIPAKTGLQYFVNDKAVKPGTYAAAGTTITVTVAEASDAYYIISGERWWQETFPTPKPPIVKVTPPAPSFSGATGKYTIPARTGVSYLANGKTVQAGTYDGGKTKVTVTAKAASGYVLSGTFTWSHDFTPPKPPVQAPVKVTAAAPAFDAKTGRYTIPAVTGVVYEANGKTVKAGTYDGGKAKVTVTAKAAAGYALSGTASWSHDFTPAKPPVPAPVKVAAAAPAFDAKPGRYTIPAVTGVSYQANGKTVKAGTHAGGKAKVTVTAHPAAGYVLSGTVSWSHDFTPPKPPAQAPIKVTAAAPMFSRATGKYTIPTRAGVSYLVNGRTVKAGTYKGNKAKVTVTAKAAAGHVLSGKASWSYDFAPVKATAAKPTFNAKTGKYTIPSRTGVSYLVNGKAVKAGTYKGSYKLTTVTAKAKAGYALTGTASWKHDFRRVVKASAPSFSPAANRYTIPKKTGITYLVNGKPAKAGTHKVRNGQKITVTAKAASTYRLSGKARWSRTL</sequence>
<dbReference type="PANTHER" id="PTHR31157">
    <property type="entry name" value="SCP DOMAIN-CONTAINING PROTEIN"/>
    <property type="match status" value="1"/>
</dbReference>
<keyword evidence="4" id="KW-1185">Reference proteome</keyword>
<accession>A0ABY3WAJ8</accession>
<dbReference type="Gene3D" id="3.40.33.10">
    <property type="entry name" value="CAP"/>
    <property type="match status" value="1"/>
</dbReference>
<dbReference type="SUPFAM" id="SSF55797">
    <property type="entry name" value="PR-1-like"/>
    <property type="match status" value="1"/>
</dbReference>
<evidence type="ECO:0000313" key="3">
    <source>
        <dbReference type="EMBL" id="UNK47368.1"/>
    </source>
</evidence>
<protein>
    <submittedName>
        <fullName evidence="3">CAP domain-containing protein</fullName>
    </submittedName>
</protein>
<organism evidence="3 4">
    <name type="scientific">Arthrobacter sulfonylureivorans</name>
    <dbReference type="NCBI Taxonomy" id="2486855"/>
    <lineage>
        <taxon>Bacteria</taxon>
        <taxon>Bacillati</taxon>
        <taxon>Actinomycetota</taxon>
        <taxon>Actinomycetes</taxon>
        <taxon>Micrococcales</taxon>
        <taxon>Micrococcaceae</taxon>
        <taxon>Arthrobacter</taxon>
    </lineage>
</organism>
<dbReference type="Proteomes" id="UP000829069">
    <property type="component" value="Chromosome"/>
</dbReference>
<feature type="domain" description="SCP" evidence="2">
    <location>
        <begin position="56"/>
        <end position="162"/>
    </location>
</feature>
<evidence type="ECO:0000259" key="2">
    <source>
        <dbReference type="Pfam" id="PF00188"/>
    </source>
</evidence>
<dbReference type="Pfam" id="PF00188">
    <property type="entry name" value="CAP"/>
    <property type="match status" value="1"/>
</dbReference>
<evidence type="ECO:0000256" key="1">
    <source>
        <dbReference type="SAM" id="SignalP"/>
    </source>
</evidence>
<reference evidence="3 4" key="1">
    <citation type="submission" date="2022-03" db="EMBL/GenBank/DDBJ databases">
        <title>Isotopic signatures of nitrous oxide derived from detoxification processes.</title>
        <authorList>
            <person name="Behrendt U."/>
            <person name="Buchen C."/>
            <person name="Well R."/>
            <person name="Ulrich A."/>
            <person name="Rohe L."/>
            <person name="Kolb S."/>
            <person name="Schloter M."/>
            <person name="Horn M.A."/>
            <person name="Augustin J."/>
        </authorList>
    </citation>
    <scope>NUCLEOTIDE SEQUENCE [LARGE SCALE GENOMIC DNA]</scope>
    <source>
        <strain evidence="3 4">S4-C24</strain>
    </source>
</reference>
<dbReference type="CDD" id="cd05379">
    <property type="entry name" value="CAP_bacterial"/>
    <property type="match status" value="1"/>
</dbReference>
<dbReference type="InterPro" id="IPR035940">
    <property type="entry name" value="CAP_sf"/>
</dbReference>
<dbReference type="RefSeq" id="WP_241915128.1">
    <property type="nucleotide sequence ID" value="NZ_CP093326.1"/>
</dbReference>
<feature type="chain" id="PRO_5047036319" evidence="1">
    <location>
        <begin position="30"/>
        <end position="1008"/>
    </location>
</feature>
<dbReference type="EMBL" id="CP093326">
    <property type="protein sequence ID" value="UNK47368.1"/>
    <property type="molecule type" value="Genomic_DNA"/>
</dbReference>
<name>A0ABY3WAJ8_9MICC</name>
<proteinExistence type="predicted"/>
<keyword evidence="1" id="KW-0732">Signal</keyword>
<dbReference type="PANTHER" id="PTHR31157:SF1">
    <property type="entry name" value="SCP DOMAIN-CONTAINING PROTEIN"/>
    <property type="match status" value="1"/>
</dbReference>
<feature type="signal peptide" evidence="1">
    <location>
        <begin position="1"/>
        <end position="29"/>
    </location>
</feature>
<evidence type="ECO:0000313" key="4">
    <source>
        <dbReference type="Proteomes" id="UP000829069"/>
    </source>
</evidence>